<dbReference type="InterPro" id="IPR011992">
    <property type="entry name" value="EF-hand-dom_pair"/>
</dbReference>
<organism evidence="2 3">
    <name type="scientific">Streptomyces tremellae</name>
    <dbReference type="NCBI Taxonomy" id="1124239"/>
    <lineage>
        <taxon>Bacteria</taxon>
        <taxon>Bacillati</taxon>
        <taxon>Actinomycetota</taxon>
        <taxon>Actinomycetes</taxon>
        <taxon>Kitasatosporales</taxon>
        <taxon>Streptomycetaceae</taxon>
        <taxon>Streptomyces</taxon>
    </lineage>
</organism>
<dbReference type="PROSITE" id="PS50222">
    <property type="entry name" value="EF_HAND_2"/>
    <property type="match status" value="3"/>
</dbReference>
<dbReference type="Gene3D" id="1.10.238.10">
    <property type="entry name" value="EF-hand"/>
    <property type="match status" value="1"/>
</dbReference>
<dbReference type="EMBL" id="BAABEP010000009">
    <property type="protein sequence ID" value="GAA3722333.1"/>
    <property type="molecule type" value="Genomic_DNA"/>
</dbReference>
<evidence type="ECO:0000313" key="3">
    <source>
        <dbReference type="Proteomes" id="UP001499884"/>
    </source>
</evidence>
<name>A0ABP7EUI8_9ACTN</name>
<dbReference type="PROSITE" id="PS00018">
    <property type="entry name" value="EF_HAND_1"/>
    <property type="match status" value="3"/>
</dbReference>
<keyword evidence="3" id="KW-1185">Reference proteome</keyword>
<feature type="domain" description="EF-hand" evidence="1">
    <location>
        <begin position="4"/>
        <end position="39"/>
    </location>
</feature>
<dbReference type="Proteomes" id="UP001499884">
    <property type="component" value="Unassembled WGS sequence"/>
</dbReference>
<evidence type="ECO:0000313" key="2">
    <source>
        <dbReference type="EMBL" id="GAA3722333.1"/>
    </source>
</evidence>
<gene>
    <name evidence="2" type="ORF">GCM10023082_20180</name>
</gene>
<feature type="domain" description="EF-hand" evidence="1">
    <location>
        <begin position="64"/>
        <end position="89"/>
    </location>
</feature>
<dbReference type="RefSeq" id="WP_345644142.1">
    <property type="nucleotide sequence ID" value="NZ_BAABEP010000009.1"/>
</dbReference>
<proteinExistence type="predicted"/>
<comment type="caution">
    <text evidence="2">The sequence shown here is derived from an EMBL/GenBank/DDBJ whole genome shotgun (WGS) entry which is preliminary data.</text>
</comment>
<dbReference type="InterPro" id="IPR018247">
    <property type="entry name" value="EF_Hand_1_Ca_BS"/>
</dbReference>
<dbReference type="SUPFAM" id="SSF47473">
    <property type="entry name" value="EF-hand"/>
    <property type="match status" value="1"/>
</dbReference>
<dbReference type="SMART" id="SM00054">
    <property type="entry name" value="EFh"/>
    <property type="match status" value="3"/>
</dbReference>
<feature type="domain" description="EF-hand" evidence="1">
    <location>
        <begin position="93"/>
        <end position="128"/>
    </location>
</feature>
<dbReference type="InterPro" id="IPR002048">
    <property type="entry name" value="EF_hand_dom"/>
</dbReference>
<reference evidence="3" key="1">
    <citation type="journal article" date="2019" name="Int. J. Syst. Evol. Microbiol.">
        <title>The Global Catalogue of Microorganisms (GCM) 10K type strain sequencing project: providing services to taxonomists for standard genome sequencing and annotation.</title>
        <authorList>
            <consortium name="The Broad Institute Genomics Platform"/>
            <consortium name="The Broad Institute Genome Sequencing Center for Infectious Disease"/>
            <person name="Wu L."/>
            <person name="Ma J."/>
        </authorList>
    </citation>
    <scope>NUCLEOTIDE SEQUENCE [LARGE SCALE GENOMIC DNA]</scope>
    <source>
        <strain evidence="3">JCM 30846</strain>
    </source>
</reference>
<accession>A0ABP7EUI8</accession>
<sequence length="176" mass="18692">MSALLDQKYAKLFFLLDSDGDGVIAEDDFELMAERVVIAFGEQDTARGEEYAQRMARYGRALRAAADTDGDGRIDEGEFGRALLRVSDDFDTLVGPLYEAGFSLADRDGDGLVDKRDFGTFMVAVGVPEDAAGAAFDALADQGGRLSRAALMAAAAEYYRGAGPSATSGHLLFGAL</sequence>
<evidence type="ECO:0000259" key="1">
    <source>
        <dbReference type="PROSITE" id="PS50222"/>
    </source>
</evidence>
<dbReference type="Pfam" id="PF13202">
    <property type="entry name" value="EF-hand_5"/>
    <property type="match status" value="2"/>
</dbReference>
<protein>
    <recommendedName>
        <fullName evidence="1">EF-hand domain-containing protein</fullName>
    </recommendedName>
</protein>